<keyword evidence="3" id="KW-0238">DNA-binding</keyword>
<reference evidence="6 7" key="1">
    <citation type="submission" date="2022-01" db="EMBL/GenBank/DDBJ databases">
        <authorList>
            <person name="Won M."/>
            <person name="Kim S.-J."/>
            <person name="Kwon S.-W."/>
        </authorList>
    </citation>
    <scope>NUCLEOTIDE SEQUENCE [LARGE SCALE GENOMIC DNA]</scope>
    <source>
        <strain evidence="6 7">KCTC 23505</strain>
    </source>
</reference>
<comment type="caution">
    <text evidence="6">The sequence shown here is derived from an EMBL/GenBank/DDBJ whole genome shotgun (WGS) entry which is preliminary data.</text>
</comment>
<dbReference type="PANTHER" id="PTHR30349:SF41">
    <property type="entry name" value="INTEGRASE_RECOMBINASE PROTEIN MJ0367-RELATED"/>
    <property type="match status" value="1"/>
</dbReference>
<dbReference type="EMBL" id="JAKGBZ010000039">
    <property type="protein sequence ID" value="MCF3948133.1"/>
    <property type="molecule type" value="Genomic_DNA"/>
</dbReference>
<keyword evidence="2" id="KW-0229">DNA integration</keyword>
<keyword evidence="7" id="KW-1185">Reference proteome</keyword>
<evidence type="ECO:0000313" key="6">
    <source>
        <dbReference type="EMBL" id="MCF3948133.1"/>
    </source>
</evidence>
<dbReference type="InterPro" id="IPR011010">
    <property type="entry name" value="DNA_brk_join_enz"/>
</dbReference>
<evidence type="ECO:0000313" key="7">
    <source>
        <dbReference type="Proteomes" id="UP001521209"/>
    </source>
</evidence>
<dbReference type="InterPro" id="IPR013762">
    <property type="entry name" value="Integrase-like_cat_sf"/>
</dbReference>
<evidence type="ECO:0000256" key="4">
    <source>
        <dbReference type="ARBA" id="ARBA00023172"/>
    </source>
</evidence>
<evidence type="ECO:0000256" key="1">
    <source>
        <dbReference type="ARBA" id="ARBA00008857"/>
    </source>
</evidence>
<dbReference type="RefSeq" id="WP_235705417.1">
    <property type="nucleotide sequence ID" value="NZ_JAKGBZ010000039.1"/>
</dbReference>
<proteinExistence type="inferred from homology"/>
<sequence length="302" mass="33823">MLDAYEADKMAGKSDKSRCHLNPLRRRLGPLNVETLSVEVGRRYLKERQQERKPPISGPTVRRELGALQAALNWAQKRGWIANVPHVELPPSNPPRDRWLTPAEAERLMACAVHDHVRMFIALGLFTAGRTSALLELTWDRVDFERRMIDLGEGNGNKRRAKVPIADPLLSLLVEARKQAVSDYVVEYRGSRVLSVKRGFRASADRAGLKGVSPHTLRHTAASWMVQRGISYNQIAGFLGNSVAMIEAVYGHHSPDYLRDAANALTSAIGFRGHVAPETDRTTQKTLSKPLKSWWVRQGLNL</sequence>
<dbReference type="Gene3D" id="1.10.443.10">
    <property type="entry name" value="Intergrase catalytic core"/>
    <property type="match status" value="1"/>
</dbReference>
<comment type="similarity">
    <text evidence="1">Belongs to the 'phage' integrase family.</text>
</comment>
<evidence type="ECO:0000259" key="5">
    <source>
        <dbReference type="PROSITE" id="PS51898"/>
    </source>
</evidence>
<gene>
    <name evidence="6" type="ORF">L2A60_15770</name>
</gene>
<dbReference type="InterPro" id="IPR002104">
    <property type="entry name" value="Integrase_catalytic"/>
</dbReference>
<feature type="domain" description="Tyr recombinase" evidence="5">
    <location>
        <begin position="95"/>
        <end position="263"/>
    </location>
</feature>
<dbReference type="SUPFAM" id="SSF56349">
    <property type="entry name" value="DNA breaking-rejoining enzymes"/>
    <property type="match status" value="1"/>
</dbReference>
<organism evidence="6 7">
    <name type="scientific">Acidiphilium iwatense</name>
    <dbReference type="NCBI Taxonomy" id="768198"/>
    <lineage>
        <taxon>Bacteria</taxon>
        <taxon>Pseudomonadati</taxon>
        <taxon>Pseudomonadota</taxon>
        <taxon>Alphaproteobacteria</taxon>
        <taxon>Acetobacterales</taxon>
        <taxon>Acidocellaceae</taxon>
        <taxon>Acidiphilium</taxon>
    </lineage>
</organism>
<dbReference type="InterPro" id="IPR050090">
    <property type="entry name" value="Tyrosine_recombinase_XerCD"/>
</dbReference>
<dbReference type="PANTHER" id="PTHR30349">
    <property type="entry name" value="PHAGE INTEGRASE-RELATED"/>
    <property type="match status" value="1"/>
</dbReference>
<accession>A0ABS9DZL3</accession>
<evidence type="ECO:0000256" key="3">
    <source>
        <dbReference type="ARBA" id="ARBA00023125"/>
    </source>
</evidence>
<dbReference type="CDD" id="cd00796">
    <property type="entry name" value="INT_Rci_Hp1_C"/>
    <property type="match status" value="1"/>
</dbReference>
<keyword evidence="4" id="KW-0233">DNA recombination</keyword>
<protein>
    <submittedName>
        <fullName evidence="6">Site-specific integrase</fullName>
    </submittedName>
</protein>
<name>A0ABS9DZL3_9PROT</name>
<evidence type="ECO:0000256" key="2">
    <source>
        <dbReference type="ARBA" id="ARBA00022908"/>
    </source>
</evidence>
<dbReference type="Pfam" id="PF00589">
    <property type="entry name" value="Phage_integrase"/>
    <property type="match status" value="1"/>
</dbReference>
<dbReference type="Proteomes" id="UP001521209">
    <property type="component" value="Unassembled WGS sequence"/>
</dbReference>
<dbReference type="PROSITE" id="PS51898">
    <property type="entry name" value="TYR_RECOMBINASE"/>
    <property type="match status" value="1"/>
</dbReference>